<evidence type="ECO:0000313" key="1">
    <source>
        <dbReference type="EMBL" id="KAH6937796.1"/>
    </source>
</evidence>
<dbReference type="Proteomes" id="UP000821845">
    <property type="component" value="Chromosome 2"/>
</dbReference>
<gene>
    <name evidence="1" type="ORF">HPB50_004067</name>
</gene>
<name>A0ACB7SUX6_HYAAI</name>
<sequence length="475" mass="53397">MWKVYNGESRSHADGHLGDVGGPLFLTPLIDAGLLDKARHQSRVGRLLQDDSKADELFPSYAGFLTVDKEMSSNIFFWFFPAKEKPDAAPVIMWLQGGPGGSSLFGLFLEHGPYRVVEGGTVRLRNTTWAQRYSMLYVDSPVGAGFSFTWNERGYSRDQRHVARDLHEALQQFFTLFPRFAKNDFYVAGESYAGKYVTAVAHLIATTLYSRVHIKLRGIAVGNAWLDPETILGYAQFLYHVGLVDRRQADHIQRGTERAVVLARHGRFLDAFNVMDHLVEGFEASTSYFKNVSGGFTPYNFLQAEERTRRDIEQYSSFVRSHEFRRAVHVGNVALNSGREAASNLLADVMRSVKPSFLSLLERDYKVLVYSGQLDAVVPHSLAVDFLSGLQWSGTESYDAARRKVWRLPKRGSSVAGYVKRAGNLLQVMVREAGHFVPYDQPEVALDMITRFIDGAPFQEHVSSPAKGRARLDGR</sequence>
<comment type="caution">
    <text evidence="1">The sequence shown here is derived from an EMBL/GenBank/DDBJ whole genome shotgun (WGS) entry which is preliminary data.</text>
</comment>
<organism evidence="1 2">
    <name type="scientific">Hyalomma asiaticum</name>
    <name type="common">Tick</name>
    <dbReference type="NCBI Taxonomy" id="266040"/>
    <lineage>
        <taxon>Eukaryota</taxon>
        <taxon>Metazoa</taxon>
        <taxon>Ecdysozoa</taxon>
        <taxon>Arthropoda</taxon>
        <taxon>Chelicerata</taxon>
        <taxon>Arachnida</taxon>
        <taxon>Acari</taxon>
        <taxon>Parasitiformes</taxon>
        <taxon>Ixodida</taxon>
        <taxon>Ixodoidea</taxon>
        <taxon>Ixodidae</taxon>
        <taxon>Hyalomminae</taxon>
        <taxon>Hyalomma</taxon>
    </lineage>
</organism>
<reference evidence="1" key="1">
    <citation type="submission" date="2020-05" db="EMBL/GenBank/DDBJ databases">
        <title>Large-scale comparative analyses of tick genomes elucidate their genetic diversity and vector capacities.</title>
        <authorList>
            <person name="Jia N."/>
            <person name="Wang J."/>
            <person name="Shi W."/>
            <person name="Du L."/>
            <person name="Sun Y."/>
            <person name="Zhan W."/>
            <person name="Jiang J."/>
            <person name="Wang Q."/>
            <person name="Zhang B."/>
            <person name="Ji P."/>
            <person name="Sakyi L.B."/>
            <person name="Cui X."/>
            <person name="Yuan T."/>
            <person name="Jiang B."/>
            <person name="Yang W."/>
            <person name="Lam T.T.-Y."/>
            <person name="Chang Q."/>
            <person name="Ding S."/>
            <person name="Wang X."/>
            <person name="Zhu J."/>
            <person name="Ruan X."/>
            <person name="Zhao L."/>
            <person name="Wei J."/>
            <person name="Que T."/>
            <person name="Du C."/>
            <person name="Cheng J."/>
            <person name="Dai P."/>
            <person name="Han X."/>
            <person name="Huang E."/>
            <person name="Gao Y."/>
            <person name="Liu J."/>
            <person name="Shao H."/>
            <person name="Ye R."/>
            <person name="Li L."/>
            <person name="Wei W."/>
            <person name="Wang X."/>
            <person name="Wang C."/>
            <person name="Yang T."/>
            <person name="Huo Q."/>
            <person name="Li W."/>
            <person name="Guo W."/>
            <person name="Chen H."/>
            <person name="Zhou L."/>
            <person name="Ni X."/>
            <person name="Tian J."/>
            <person name="Zhou Y."/>
            <person name="Sheng Y."/>
            <person name="Liu T."/>
            <person name="Pan Y."/>
            <person name="Xia L."/>
            <person name="Li J."/>
            <person name="Zhao F."/>
            <person name="Cao W."/>
        </authorList>
    </citation>
    <scope>NUCLEOTIDE SEQUENCE</scope>
    <source>
        <strain evidence="1">Hyas-2018</strain>
    </source>
</reference>
<accession>A0ACB7SUX6</accession>
<protein>
    <submittedName>
        <fullName evidence="1">Uncharacterized protein</fullName>
    </submittedName>
</protein>
<evidence type="ECO:0000313" key="2">
    <source>
        <dbReference type="Proteomes" id="UP000821845"/>
    </source>
</evidence>
<dbReference type="EMBL" id="CM023482">
    <property type="protein sequence ID" value="KAH6937796.1"/>
    <property type="molecule type" value="Genomic_DNA"/>
</dbReference>
<keyword evidence="2" id="KW-1185">Reference proteome</keyword>
<proteinExistence type="predicted"/>